<feature type="domain" description="EF-hand" evidence="3">
    <location>
        <begin position="1"/>
        <end position="30"/>
    </location>
</feature>
<feature type="region of interest" description="Disordered" evidence="2">
    <location>
        <begin position="66"/>
        <end position="194"/>
    </location>
</feature>
<dbReference type="PROSITE" id="PS00018">
    <property type="entry name" value="EF_HAND_1"/>
    <property type="match status" value="1"/>
</dbReference>
<reference evidence="4 5" key="1">
    <citation type="submission" date="2022-12" db="EMBL/GenBank/DDBJ databases">
        <title>Chromosome-level genome of Tegillarca granosa.</title>
        <authorList>
            <person name="Kim J."/>
        </authorList>
    </citation>
    <scope>NUCLEOTIDE SEQUENCE [LARGE SCALE GENOMIC DNA]</scope>
    <source>
        <strain evidence="4">Teg-2019</strain>
        <tissue evidence="4">Adductor muscle</tissue>
    </source>
</reference>
<dbReference type="PANTHER" id="PTHR47225">
    <property type="entry name" value="EF-HAND CALCIUM-BINDING DOMAIN-CONTAINING PROTEIN 12"/>
    <property type="match status" value="1"/>
</dbReference>
<evidence type="ECO:0000313" key="5">
    <source>
        <dbReference type="Proteomes" id="UP001217089"/>
    </source>
</evidence>
<dbReference type="PANTHER" id="PTHR47225:SF1">
    <property type="entry name" value="EF-HAND CALCIUM-BINDING DOMAIN-CONTAINING PROTEIN 12"/>
    <property type="match status" value="1"/>
</dbReference>
<evidence type="ECO:0000313" key="4">
    <source>
        <dbReference type="EMBL" id="KAJ8301595.1"/>
    </source>
</evidence>
<keyword evidence="5" id="KW-1185">Reference proteome</keyword>
<dbReference type="Proteomes" id="UP001217089">
    <property type="component" value="Unassembled WGS sequence"/>
</dbReference>
<dbReference type="SUPFAM" id="SSF47473">
    <property type="entry name" value="EF-hand"/>
    <property type="match status" value="1"/>
</dbReference>
<name>A0ABQ9E8T3_TEGGR</name>
<protein>
    <recommendedName>
        <fullName evidence="3">EF-hand domain-containing protein</fullName>
    </recommendedName>
</protein>
<feature type="compositionally biased region" description="Low complexity" evidence="2">
    <location>
        <begin position="78"/>
        <end position="95"/>
    </location>
</feature>
<gene>
    <name evidence="4" type="ORF">KUTeg_020582</name>
</gene>
<dbReference type="EMBL" id="JARBDR010000918">
    <property type="protein sequence ID" value="KAJ8301595.1"/>
    <property type="molecule type" value="Genomic_DNA"/>
</dbReference>
<evidence type="ECO:0000259" key="3">
    <source>
        <dbReference type="PROSITE" id="PS50222"/>
    </source>
</evidence>
<accession>A0ABQ9E8T3</accession>
<feature type="compositionally biased region" description="Polar residues" evidence="2">
    <location>
        <begin position="109"/>
        <end position="135"/>
    </location>
</feature>
<feature type="compositionally biased region" description="Basic and acidic residues" evidence="2">
    <location>
        <begin position="136"/>
        <end position="158"/>
    </location>
</feature>
<feature type="compositionally biased region" description="Basic and acidic residues" evidence="2">
    <location>
        <begin position="66"/>
        <end position="77"/>
    </location>
</feature>
<dbReference type="CDD" id="cd00051">
    <property type="entry name" value="EFh"/>
    <property type="match status" value="1"/>
</dbReference>
<feature type="domain" description="EF-hand" evidence="3">
    <location>
        <begin position="31"/>
        <end position="66"/>
    </location>
</feature>
<organism evidence="4 5">
    <name type="scientific">Tegillarca granosa</name>
    <name type="common">Malaysian cockle</name>
    <name type="synonym">Anadara granosa</name>
    <dbReference type="NCBI Taxonomy" id="220873"/>
    <lineage>
        <taxon>Eukaryota</taxon>
        <taxon>Metazoa</taxon>
        <taxon>Spiralia</taxon>
        <taxon>Lophotrochozoa</taxon>
        <taxon>Mollusca</taxon>
        <taxon>Bivalvia</taxon>
        <taxon>Autobranchia</taxon>
        <taxon>Pteriomorphia</taxon>
        <taxon>Arcoida</taxon>
        <taxon>Arcoidea</taxon>
        <taxon>Arcidae</taxon>
        <taxon>Tegillarca</taxon>
    </lineage>
</organism>
<comment type="caution">
    <text evidence="4">The sequence shown here is derived from an EMBL/GenBank/DDBJ whole genome shotgun (WGS) entry which is preliminary data.</text>
</comment>
<dbReference type="InterPro" id="IPR042847">
    <property type="entry name" value="EFC12"/>
</dbReference>
<dbReference type="InterPro" id="IPR002048">
    <property type="entry name" value="EF_hand_dom"/>
</dbReference>
<evidence type="ECO:0000256" key="1">
    <source>
        <dbReference type="ARBA" id="ARBA00022837"/>
    </source>
</evidence>
<dbReference type="Gene3D" id="1.10.238.10">
    <property type="entry name" value="EF-hand"/>
    <property type="match status" value="1"/>
</dbReference>
<dbReference type="InterPro" id="IPR018247">
    <property type="entry name" value="EF_Hand_1_Ca_BS"/>
</dbReference>
<dbReference type="InterPro" id="IPR011992">
    <property type="entry name" value="EF-hand-dom_pair"/>
</dbReference>
<dbReference type="PROSITE" id="PS50222">
    <property type="entry name" value="EF_HAND_2"/>
    <property type="match status" value="2"/>
</dbReference>
<evidence type="ECO:0000256" key="2">
    <source>
        <dbReference type="SAM" id="MobiDB-lite"/>
    </source>
</evidence>
<sequence>MTCLLSTDKNKNWKLSRDEFRNAIRQSKVPMSEALLEDLILSLDMDCDDSLDYRELCKGMELWKKERRENRRKELSRESTSVSIKTTSRSSSPKSKSTEQTEDEEGQLSGRSQKSSHGSGAKSPKSSHGSNTHRSVTLEKENSQADMKRPVSKEKEPRIGSGKDGGYTSGGSRTSTPQYLKPPEPDTRPDQMILTSEEAMVDLRKRDREALKNTSQARKGSPKATEAPGIIKVGDKAIDDHCMKSTLDGETADMVDKFRQLKLREFCEITKLCKEEGIPLNFLLLERVLLHPPDKPHNLIKRKVKMPGAPLLSSHYAEAPKRPRTPIEVKHKDKVRRSKSGKLLIDSRHQYPQKSSVAASGKKMTLSTGKAIIRRQVDCWMTFEEYDRLTSHLAIRYQQIHGNTDDNAFWPGHLLDKIRICMPPTAKPSSAGDAGNSIFSKTVDDRIYRPEFQPRETSAWPVSEDGKYVQLGIHDHYYLKRQPIDN</sequence>
<proteinExistence type="predicted"/>
<keyword evidence="1" id="KW-0106">Calcium</keyword>